<keyword evidence="3" id="KW-0539">Nucleus</keyword>
<dbReference type="EMBL" id="WJXA01000013">
    <property type="protein sequence ID" value="KAF7120287.1"/>
    <property type="molecule type" value="Genomic_DNA"/>
</dbReference>
<protein>
    <submittedName>
        <fullName evidence="5">Uncharacterized protein</fullName>
    </submittedName>
</protein>
<dbReference type="GO" id="GO:0010112">
    <property type="term" value="P:regulation of systemic acquired resistance"/>
    <property type="evidence" value="ECO:0007669"/>
    <property type="project" value="InterPro"/>
</dbReference>
<comment type="subcellular location">
    <subcellularLocation>
        <location evidence="1">Nucleus</location>
    </subcellularLocation>
</comment>
<dbReference type="PANTHER" id="PTHR33669">
    <property type="entry name" value="PROTEIN NEGATIVE REGULATOR OF RESISTANCE"/>
    <property type="match status" value="1"/>
</dbReference>
<dbReference type="AlphaFoldDB" id="A0A834FZF7"/>
<dbReference type="Proteomes" id="UP000626092">
    <property type="component" value="Unassembled WGS sequence"/>
</dbReference>
<name>A0A834FZF7_RHOSS</name>
<evidence type="ECO:0000256" key="4">
    <source>
        <dbReference type="SAM" id="MobiDB-lite"/>
    </source>
</evidence>
<evidence type="ECO:0000313" key="5">
    <source>
        <dbReference type="EMBL" id="KAF7120287.1"/>
    </source>
</evidence>
<dbReference type="Pfam" id="PF15699">
    <property type="entry name" value="NPR1_interact"/>
    <property type="match status" value="1"/>
</dbReference>
<reference evidence="5" key="1">
    <citation type="submission" date="2019-11" db="EMBL/GenBank/DDBJ databases">
        <authorList>
            <person name="Liu Y."/>
            <person name="Hou J."/>
            <person name="Li T.-Q."/>
            <person name="Guan C.-H."/>
            <person name="Wu X."/>
            <person name="Wu H.-Z."/>
            <person name="Ling F."/>
            <person name="Zhang R."/>
            <person name="Shi X.-G."/>
            <person name="Ren J.-P."/>
            <person name="Chen E.-F."/>
            <person name="Sun J.-M."/>
        </authorList>
    </citation>
    <scope>NUCLEOTIDE SEQUENCE</scope>
    <source>
        <strain evidence="5">Adult_tree_wgs_1</strain>
        <tissue evidence="5">Leaves</tissue>
    </source>
</reference>
<evidence type="ECO:0000256" key="3">
    <source>
        <dbReference type="ARBA" id="ARBA00023242"/>
    </source>
</evidence>
<sequence>MGNEKREKINGLKGCQPEEEEEDKEVEEKMNKFYALIRSFRDARDRRRNELLKEMEINNNNNKNNKKRKAAEQQIVSSLVPSFRMEDFTQQGEAEFKRTPLKFRPTPSSIKIHEPDDDDLVLDKESGLDLKLAL</sequence>
<feature type="compositionally biased region" description="Basic and acidic residues" evidence="4">
    <location>
        <begin position="1"/>
        <end position="10"/>
    </location>
</feature>
<evidence type="ECO:0000256" key="2">
    <source>
        <dbReference type="ARBA" id="ARBA00009937"/>
    </source>
</evidence>
<dbReference type="InterPro" id="IPR031425">
    <property type="entry name" value="NPR1/NH1-interacting"/>
</dbReference>
<dbReference type="OrthoDB" id="1695673at2759"/>
<feature type="region of interest" description="Disordered" evidence="4">
    <location>
        <begin position="1"/>
        <end position="27"/>
    </location>
</feature>
<keyword evidence="6" id="KW-1185">Reference proteome</keyword>
<organism evidence="5 6">
    <name type="scientific">Rhododendron simsii</name>
    <name type="common">Sims's rhododendron</name>
    <dbReference type="NCBI Taxonomy" id="118357"/>
    <lineage>
        <taxon>Eukaryota</taxon>
        <taxon>Viridiplantae</taxon>
        <taxon>Streptophyta</taxon>
        <taxon>Embryophyta</taxon>
        <taxon>Tracheophyta</taxon>
        <taxon>Spermatophyta</taxon>
        <taxon>Magnoliopsida</taxon>
        <taxon>eudicotyledons</taxon>
        <taxon>Gunneridae</taxon>
        <taxon>Pentapetalae</taxon>
        <taxon>asterids</taxon>
        <taxon>Ericales</taxon>
        <taxon>Ericaceae</taxon>
        <taxon>Ericoideae</taxon>
        <taxon>Rhodoreae</taxon>
        <taxon>Rhododendron</taxon>
    </lineage>
</organism>
<evidence type="ECO:0000313" key="6">
    <source>
        <dbReference type="Proteomes" id="UP000626092"/>
    </source>
</evidence>
<evidence type="ECO:0000256" key="1">
    <source>
        <dbReference type="ARBA" id="ARBA00004123"/>
    </source>
</evidence>
<proteinExistence type="inferred from homology"/>
<comment type="caution">
    <text evidence="5">The sequence shown here is derived from an EMBL/GenBank/DDBJ whole genome shotgun (WGS) entry which is preliminary data.</text>
</comment>
<accession>A0A834FZF7</accession>
<gene>
    <name evidence="5" type="ORF">RHSIM_Rhsim13G0001700</name>
</gene>
<dbReference type="GO" id="GO:0005634">
    <property type="term" value="C:nucleus"/>
    <property type="evidence" value="ECO:0007669"/>
    <property type="project" value="UniProtKB-SubCell"/>
</dbReference>
<dbReference type="PANTHER" id="PTHR33669:SF1">
    <property type="entry name" value="PROTEIN NIM1-INTERACTING 1"/>
    <property type="match status" value="1"/>
</dbReference>
<comment type="similarity">
    <text evidence="2">Belongs to the NPR1-interactor family.</text>
</comment>